<dbReference type="InterPro" id="IPR036034">
    <property type="entry name" value="PDZ_sf"/>
</dbReference>
<evidence type="ECO:0000313" key="5">
    <source>
        <dbReference type="EMBL" id="CUS02830.2"/>
    </source>
</evidence>
<proteinExistence type="predicted"/>
<feature type="chain" id="PRO_5008240544" evidence="3">
    <location>
        <begin position="23"/>
        <end position="397"/>
    </location>
</feature>
<dbReference type="Pfam" id="PF13365">
    <property type="entry name" value="Trypsin_2"/>
    <property type="match status" value="1"/>
</dbReference>
<dbReference type="InterPro" id="IPR009003">
    <property type="entry name" value="Peptidase_S1_PA"/>
</dbReference>
<accession>A0A160T2W1</accession>
<dbReference type="Gene3D" id="2.30.42.10">
    <property type="match status" value="1"/>
</dbReference>
<dbReference type="Pfam" id="PF13180">
    <property type="entry name" value="PDZ_2"/>
    <property type="match status" value="1"/>
</dbReference>
<feature type="signal peptide" evidence="3">
    <location>
        <begin position="1"/>
        <end position="22"/>
    </location>
</feature>
<evidence type="ECO:0000256" key="1">
    <source>
        <dbReference type="ARBA" id="ARBA00022670"/>
    </source>
</evidence>
<dbReference type="PANTHER" id="PTHR43343:SF3">
    <property type="entry name" value="PROTEASE DO-LIKE 8, CHLOROPLASTIC"/>
    <property type="match status" value="1"/>
</dbReference>
<reference evidence="5" key="1">
    <citation type="submission" date="2016-01" db="EMBL/GenBank/DDBJ databases">
        <authorList>
            <person name="Mcilroy J.S."/>
            <person name="Karst M S."/>
            <person name="Albertsen M."/>
        </authorList>
    </citation>
    <scope>NUCLEOTIDE SEQUENCE</scope>
    <source>
        <strain evidence="5">Cfx-K</strain>
    </source>
</reference>
<evidence type="ECO:0000259" key="4">
    <source>
        <dbReference type="PROSITE" id="PS50106"/>
    </source>
</evidence>
<keyword evidence="3" id="KW-0732">Signal</keyword>
<protein>
    <submittedName>
        <fullName evidence="5">S1B family peptidase</fullName>
        <ecNumber evidence="5">3.4.21.-</ecNumber>
    </submittedName>
</protein>
<dbReference type="PRINTS" id="PR00834">
    <property type="entry name" value="PROTEASES2C"/>
</dbReference>
<dbReference type="PROSITE" id="PS50106">
    <property type="entry name" value="PDZ"/>
    <property type="match status" value="1"/>
</dbReference>
<dbReference type="CDD" id="cd06779">
    <property type="entry name" value="cpPDZ_Deg_HtrA-like"/>
    <property type="match status" value="1"/>
</dbReference>
<dbReference type="RefSeq" id="WP_162292443.1">
    <property type="nucleotide sequence ID" value="NZ_LN890655.1"/>
</dbReference>
<dbReference type="InterPro" id="IPR001478">
    <property type="entry name" value="PDZ"/>
</dbReference>
<dbReference type="GO" id="GO:0004252">
    <property type="term" value="F:serine-type endopeptidase activity"/>
    <property type="evidence" value="ECO:0007669"/>
    <property type="project" value="InterPro"/>
</dbReference>
<organism evidence="5 6">
    <name type="scientific">Candidatus Promineifilum breve</name>
    <dbReference type="NCBI Taxonomy" id="1806508"/>
    <lineage>
        <taxon>Bacteria</taxon>
        <taxon>Bacillati</taxon>
        <taxon>Chloroflexota</taxon>
        <taxon>Ardenticatenia</taxon>
        <taxon>Candidatus Promineifilales</taxon>
        <taxon>Candidatus Promineifilaceae</taxon>
        <taxon>Candidatus Promineifilum</taxon>
    </lineage>
</organism>
<dbReference type="SUPFAM" id="SSF50494">
    <property type="entry name" value="Trypsin-like serine proteases"/>
    <property type="match status" value="1"/>
</dbReference>
<dbReference type="PANTHER" id="PTHR43343">
    <property type="entry name" value="PEPTIDASE S12"/>
    <property type="match status" value="1"/>
</dbReference>
<keyword evidence="6" id="KW-1185">Reference proteome</keyword>
<gene>
    <name evidence="5" type="ORF">CFX0092_A0952</name>
</gene>
<evidence type="ECO:0000256" key="2">
    <source>
        <dbReference type="ARBA" id="ARBA00022801"/>
    </source>
</evidence>
<dbReference type="InterPro" id="IPR051201">
    <property type="entry name" value="Chloro_Bact_Ser_Proteases"/>
</dbReference>
<name>A0A160T2W1_9CHLR</name>
<evidence type="ECO:0000313" key="6">
    <source>
        <dbReference type="Proteomes" id="UP000215027"/>
    </source>
</evidence>
<dbReference type="EMBL" id="LN890655">
    <property type="protein sequence ID" value="CUS02830.2"/>
    <property type="molecule type" value="Genomic_DNA"/>
</dbReference>
<sequence>MYRFHRSPLLVFFVLLALFALACQAVSLGQPQSTPVAPAAQQALVDQAVATVMAQLPETTGNGSGVAVVPVSTDMEATLIALYERVNPSVVHIFVLDDQGFTAGSGSGFVYDAGGHIVTNNHVVTGSGGLEVVFADGQRRAAEVVGSDVDSDLAVIRVESLPDGVQPLTLGDSNRVQVGQFAVAIGNPFDETGSLSLGIISGLGRSLTSDRIAEGGGRYSLPQVIQTDAAINPGNSGGPLLNLAGEVIGVNSAISTSTGTNSGVGFSIPVNAVHRVAPALIAEGVYHYPYIGVSMTSIDLAAQQELGLPQANGIYITDTTPGSPAEVAGLRASGRNDTLGTLPGGDFIIAVDGRPMSEPDDLIAFLVFDAVVGQTISLTVIRDGEQIEVPLTLGERP</sequence>
<keyword evidence="2 5" id="KW-0378">Hydrolase</keyword>
<evidence type="ECO:0000256" key="3">
    <source>
        <dbReference type="SAM" id="SignalP"/>
    </source>
</evidence>
<dbReference type="PROSITE" id="PS51257">
    <property type="entry name" value="PROKAR_LIPOPROTEIN"/>
    <property type="match status" value="1"/>
</dbReference>
<dbReference type="SMART" id="SM00228">
    <property type="entry name" value="PDZ"/>
    <property type="match status" value="1"/>
</dbReference>
<dbReference type="AlphaFoldDB" id="A0A160T2W1"/>
<dbReference type="KEGG" id="pbf:CFX0092_A0952"/>
<dbReference type="EC" id="3.4.21.-" evidence="5"/>
<dbReference type="InterPro" id="IPR001940">
    <property type="entry name" value="Peptidase_S1C"/>
</dbReference>
<dbReference type="Proteomes" id="UP000215027">
    <property type="component" value="Chromosome I"/>
</dbReference>
<dbReference type="Gene3D" id="2.40.10.120">
    <property type="match status" value="1"/>
</dbReference>
<dbReference type="GO" id="GO:0006508">
    <property type="term" value="P:proteolysis"/>
    <property type="evidence" value="ECO:0007669"/>
    <property type="project" value="UniProtKB-KW"/>
</dbReference>
<feature type="domain" description="PDZ" evidence="4">
    <location>
        <begin position="295"/>
        <end position="357"/>
    </location>
</feature>
<dbReference type="SUPFAM" id="SSF50156">
    <property type="entry name" value="PDZ domain-like"/>
    <property type="match status" value="1"/>
</dbReference>
<keyword evidence="1" id="KW-0645">Protease</keyword>